<dbReference type="STRING" id="258723.GCA_900169305_01289"/>
<dbReference type="OrthoDB" id="2300382at2"/>
<sequence>MKKITDERLILKNLKQIRVLFAIQMVGILGILGYDLITRGFSEMTDRPLWFLLVITGIIAAYQSATVSVEQERKIPLLIKDSSSP</sequence>
<organism evidence="2 3">
    <name type="scientific">Marinilactibacillus piezotolerans</name>
    <dbReference type="NCBI Taxonomy" id="258723"/>
    <lineage>
        <taxon>Bacteria</taxon>
        <taxon>Bacillati</taxon>
        <taxon>Bacillota</taxon>
        <taxon>Bacilli</taxon>
        <taxon>Lactobacillales</taxon>
        <taxon>Carnobacteriaceae</taxon>
        <taxon>Marinilactibacillus</taxon>
    </lineage>
</organism>
<accession>A0A1I3XQF7</accession>
<evidence type="ECO:0000256" key="1">
    <source>
        <dbReference type="SAM" id="Phobius"/>
    </source>
</evidence>
<reference evidence="3" key="1">
    <citation type="submission" date="2016-10" db="EMBL/GenBank/DDBJ databases">
        <authorList>
            <person name="Varghese N."/>
            <person name="Submissions S."/>
        </authorList>
    </citation>
    <scope>NUCLEOTIDE SEQUENCE [LARGE SCALE GENOMIC DNA]</scope>
    <source>
        <strain evidence="3">DSM 16108</strain>
    </source>
</reference>
<keyword evidence="3" id="KW-1185">Reference proteome</keyword>
<evidence type="ECO:0000313" key="3">
    <source>
        <dbReference type="Proteomes" id="UP000199589"/>
    </source>
</evidence>
<keyword evidence="1" id="KW-0472">Membrane</keyword>
<dbReference type="Proteomes" id="UP000199589">
    <property type="component" value="Unassembled WGS sequence"/>
</dbReference>
<name>A0A1I3XQF7_9LACT</name>
<proteinExistence type="predicted"/>
<protein>
    <submittedName>
        <fullName evidence="2">Uncharacterized protein</fullName>
    </submittedName>
</protein>
<dbReference type="AlphaFoldDB" id="A0A1I3XQF7"/>
<feature type="transmembrane region" description="Helical" evidence="1">
    <location>
        <begin position="49"/>
        <end position="69"/>
    </location>
</feature>
<evidence type="ECO:0000313" key="2">
    <source>
        <dbReference type="EMBL" id="SFK21770.1"/>
    </source>
</evidence>
<dbReference type="EMBL" id="FOSJ01000016">
    <property type="protein sequence ID" value="SFK21770.1"/>
    <property type="molecule type" value="Genomic_DNA"/>
</dbReference>
<gene>
    <name evidence="2" type="ORF">SAMN04488569_101618</name>
</gene>
<keyword evidence="1" id="KW-1133">Transmembrane helix</keyword>
<dbReference type="RefSeq" id="WP_091897064.1">
    <property type="nucleotide sequence ID" value="NZ_FOSJ01000016.1"/>
</dbReference>
<feature type="transmembrane region" description="Helical" evidence="1">
    <location>
        <begin position="20"/>
        <end position="37"/>
    </location>
</feature>
<keyword evidence="1" id="KW-0812">Transmembrane</keyword>